<sequence>KKQGVTTSDVLSLWDQMPRIKFVSGKHGIRTSGQIMEIARDLGRHGGDFAETIVWEDGTHVDGSTLYYYQAVHQESDVIPENIDCIRSMMEIEKDASKSIRKTDRSLGLV</sequence>
<reference evidence="1" key="1">
    <citation type="submission" date="2021-05" db="EMBL/GenBank/DDBJ databases">
        <title>Genomic insights into ecological role and evolution of a novel Thermoplasmata order Candidatus Sysuiplasmatales.</title>
        <authorList>
            <person name="Yuan Y."/>
        </authorList>
    </citation>
    <scope>NUCLEOTIDE SEQUENCE</scope>
    <source>
        <strain evidence="1">TUT19-bin139</strain>
    </source>
</reference>
<dbReference type="Gene3D" id="3.30.360.10">
    <property type="entry name" value="Dihydrodipicolinate Reductase, domain 2"/>
    <property type="match status" value="1"/>
</dbReference>
<dbReference type="GO" id="GO:0043891">
    <property type="term" value="F:glyceraldehyde-3-phosphate dehydrogenase [NAD(P)+] (phosphorylating) activity"/>
    <property type="evidence" value="ECO:0007669"/>
    <property type="project" value="UniProtKB-EC"/>
</dbReference>
<dbReference type="Proteomes" id="UP000750197">
    <property type="component" value="Unassembled WGS sequence"/>
</dbReference>
<keyword evidence="1" id="KW-0560">Oxidoreductase</keyword>
<proteinExistence type="predicted"/>
<organism evidence="1 2">
    <name type="scientific">Candidatus Sysuiplasma superficiale</name>
    <dbReference type="NCBI Taxonomy" id="2823368"/>
    <lineage>
        <taxon>Archaea</taxon>
        <taxon>Methanobacteriati</taxon>
        <taxon>Thermoplasmatota</taxon>
        <taxon>Thermoplasmata</taxon>
        <taxon>Candidatus Sysuiplasmatales</taxon>
        <taxon>Candidatus Sysuiplasmataceae</taxon>
        <taxon>Candidatus Sysuiplasma</taxon>
    </lineage>
</organism>
<gene>
    <name evidence="1" type="ORF">KIY12_00860</name>
</gene>
<evidence type="ECO:0000313" key="1">
    <source>
        <dbReference type="EMBL" id="MBX8643272.1"/>
    </source>
</evidence>
<protein>
    <submittedName>
        <fullName evidence="1">Glyceraldehyde-3-phosphate dehydrogenase</fullName>
        <ecNumber evidence="1">1.2.1.59</ecNumber>
    </submittedName>
</protein>
<comment type="caution">
    <text evidence="1">The sequence shown here is derived from an EMBL/GenBank/DDBJ whole genome shotgun (WGS) entry which is preliminary data.</text>
</comment>
<name>A0A8J8CD52_9ARCH</name>
<feature type="non-terminal residue" evidence="1">
    <location>
        <position position="1"/>
    </location>
</feature>
<evidence type="ECO:0000313" key="2">
    <source>
        <dbReference type="Proteomes" id="UP000750197"/>
    </source>
</evidence>
<dbReference type="EMBL" id="JAHEAC010000003">
    <property type="protein sequence ID" value="MBX8643272.1"/>
    <property type="molecule type" value="Genomic_DNA"/>
</dbReference>
<dbReference type="AlphaFoldDB" id="A0A8J8CD52"/>
<dbReference type="SUPFAM" id="SSF55347">
    <property type="entry name" value="Glyceraldehyde-3-phosphate dehydrogenase-like, C-terminal domain"/>
    <property type="match status" value="1"/>
</dbReference>
<accession>A0A8J8CD52</accession>
<dbReference type="EC" id="1.2.1.59" evidence="1"/>